<gene>
    <name evidence="2" type="ORF">WJX81_001354</name>
</gene>
<keyword evidence="3" id="KW-1185">Reference proteome</keyword>
<dbReference type="Proteomes" id="UP001445335">
    <property type="component" value="Unassembled WGS sequence"/>
</dbReference>
<evidence type="ECO:0000313" key="2">
    <source>
        <dbReference type="EMBL" id="KAK9830949.1"/>
    </source>
</evidence>
<evidence type="ECO:0000313" key="3">
    <source>
        <dbReference type="Proteomes" id="UP001445335"/>
    </source>
</evidence>
<keyword evidence="1" id="KW-1133">Transmembrane helix</keyword>
<dbReference type="PANTHER" id="PTHR35498">
    <property type="entry name" value="PROTEIN LOW PSII ACCUMULATION 1, CHLOROPLASTIC"/>
    <property type="match status" value="1"/>
</dbReference>
<comment type="caution">
    <text evidence="2">The sequence shown here is derived from an EMBL/GenBank/DDBJ whole genome shotgun (WGS) entry which is preliminary data.</text>
</comment>
<evidence type="ECO:0000256" key="1">
    <source>
        <dbReference type="SAM" id="Phobius"/>
    </source>
</evidence>
<dbReference type="Pfam" id="PF11998">
    <property type="entry name" value="DUF3493"/>
    <property type="match status" value="1"/>
</dbReference>
<dbReference type="AlphaFoldDB" id="A0AAW1RB62"/>
<proteinExistence type="predicted"/>
<keyword evidence="1" id="KW-0812">Transmembrane</keyword>
<dbReference type="InterPro" id="IPR021883">
    <property type="entry name" value="LPA1-like"/>
</dbReference>
<dbReference type="PANTHER" id="PTHR35498:SF4">
    <property type="entry name" value="PROTEIN LOW PSII ACCUMULATION 1, CHLOROPLASTIC"/>
    <property type="match status" value="1"/>
</dbReference>
<reference evidence="2 3" key="1">
    <citation type="journal article" date="2024" name="Nat. Commun.">
        <title>Phylogenomics reveals the evolutionary origins of lichenization in chlorophyte algae.</title>
        <authorList>
            <person name="Puginier C."/>
            <person name="Libourel C."/>
            <person name="Otte J."/>
            <person name="Skaloud P."/>
            <person name="Haon M."/>
            <person name="Grisel S."/>
            <person name="Petersen M."/>
            <person name="Berrin J.G."/>
            <person name="Delaux P.M."/>
            <person name="Dal Grande F."/>
            <person name="Keller J."/>
        </authorList>
    </citation>
    <scope>NUCLEOTIDE SEQUENCE [LARGE SCALE GENOMIC DNA]</scope>
    <source>
        <strain evidence="2 3">SAG 245.80</strain>
    </source>
</reference>
<protein>
    <submittedName>
        <fullName evidence="2">Uncharacterized protein</fullName>
    </submittedName>
</protein>
<keyword evidence="1" id="KW-0472">Membrane</keyword>
<accession>A0AAW1RB62</accession>
<dbReference type="EMBL" id="JALJOU010000048">
    <property type="protein sequence ID" value="KAK9830949.1"/>
    <property type="molecule type" value="Genomic_DNA"/>
</dbReference>
<name>A0AAW1RB62_9CHLO</name>
<feature type="transmembrane region" description="Helical" evidence="1">
    <location>
        <begin position="132"/>
        <end position="151"/>
    </location>
</feature>
<sequence>MSLRPTQDEARAALYNGACARARLRQWQEAADDVVRACNEYGLKFEVAAKDPDLRQLRERREWLDTTSAAVGAVSSRTLVSARTELRAPLRLARLFASGGLAAGAGLGLIIITGRLVASLRGGPGAPDLNESLTNFAINSAALAALSWVFARDLRSLSRDRRVVEREEALARLQVRMGSERVVPLARLRGQVRPVLLAGSAGYVNRSMRAAEALRPELRTRGVAVVPLVLSDEDPEVRLQALKAQFRAGAGADAKGFGKADAARKGARSRDAKWELEAADVPEWGQWLSEQRRAAGVGADGVYVQVQLDGSVRASGTGVPPWERWIDELPELDSLQTRLTDGVGTSV</sequence>
<feature type="transmembrane region" description="Helical" evidence="1">
    <location>
        <begin position="92"/>
        <end position="112"/>
    </location>
</feature>
<organism evidence="2 3">
    <name type="scientific">Elliptochloris bilobata</name>
    <dbReference type="NCBI Taxonomy" id="381761"/>
    <lineage>
        <taxon>Eukaryota</taxon>
        <taxon>Viridiplantae</taxon>
        <taxon>Chlorophyta</taxon>
        <taxon>core chlorophytes</taxon>
        <taxon>Trebouxiophyceae</taxon>
        <taxon>Trebouxiophyceae incertae sedis</taxon>
        <taxon>Elliptochloris clade</taxon>
        <taxon>Elliptochloris</taxon>
    </lineage>
</organism>